<organism evidence="2 3">
    <name type="scientific">Methanospirillum lacunae</name>
    <dbReference type="NCBI Taxonomy" id="668570"/>
    <lineage>
        <taxon>Archaea</taxon>
        <taxon>Methanobacteriati</taxon>
        <taxon>Methanobacteriota</taxon>
        <taxon>Stenosarchaea group</taxon>
        <taxon>Methanomicrobia</taxon>
        <taxon>Methanomicrobiales</taxon>
        <taxon>Methanospirillaceae</taxon>
        <taxon>Methanospirillum</taxon>
    </lineage>
</organism>
<dbReference type="PROSITE" id="PS51819">
    <property type="entry name" value="VOC"/>
    <property type="match status" value="1"/>
</dbReference>
<dbReference type="SUPFAM" id="SSF54593">
    <property type="entry name" value="Glyoxalase/Bleomycin resistance protein/Dihydroxybiphenyl dioxygenase"/>
    <property type="match status" value="1"/>
</dbReference>
<dbReference type="InterPro" id="IPR025870">
    <property type="entry name" value="Glyoxalase-like_dom"/>
</dbReference>
<dbReference type="GeneID" id="97548865"/>
<dbReference type="AlphaFoldDB" id="A0A2V2NE61"/>
<evidence type="ECO:0000259" key="1">
    <source>
        <dbReference type="PROSITE" id="PS51819"/>
    </source>
</evidence>
<proteinExistence type="predicted"/>
<dbReference type="Pfam" id="PF12681">
    <property type="entry name" value="Glyoxalase_2"/>
    <property type="match status" value="1"/>
</dbReference>
<comment type="caution">
    <text evidence="2">The sequence shown here is derived from an EMBL/GenBank/DDBJ whole genome shotgun (WGS) entry which is preliminary data.</text>
</comment>
<evidence type="ECO:0000313" key="3">
    <source>
        <dbReference type="Proteomes" id="UP000245657"/>
    </source>
</evidence>
<dbReference type="RefSeq" id="WP_109966908.1">
    <property type="nucleotide sequence ID" value="NZ_CP176093.1"/>
</dbReference>
<dbReference type="Gene3D" id="3.10.180.10">
    <property type="entry name" value="2,3-Dihydroxybiphenyl 1,2-Dioxygenase, domain 1"/>
    <property type="match status" value="1"/>
</dbReference>
<sequence>MIKYHSVVLICKDMDISRTFYQELFDLTIELEIEGLTTFIGGISLWDRAFASGLLYKGAGISEPPERPAQEIYFDTDEIDAFFNKITSRGVRLLHPIENTPWQQRTVRFFDPDDHLIEVGESMEEVIRRIAREGHTPEEVADLTFMPVEIIREVLKQN</sequence>
<reference evidence="2 3" key="1">
    <citation type="submission" date="2018-05" db="EMBL/GenBank/DDBJ databases">
        <title>Draft genome of Methanospirillum lacunae Ki8-1.</title>
        <authorList>
            <person name="Dueholm M.S."/>
            <person name="Nielsen P.H."/>
            <person name="Bakmann L.F."/>
            <person name="Otzen D.E."/>
        </authorList>
    </citation>
    <scope>NUCLEOTIDE SEQUENCE [LARGE SCALE GENOMIC DNA]</scope>
    <source>
        <strain evidence="2 3">Ki8-1</strain>
    </source>
</reference>
<gene>
    <name evidence="2" type="ORF">DK846_00195</name>
</gene>
<name>A0A2V2NE61_9EURY</name>
<dbReference type="InterPro" id="IPR029068">
    <property type="entry name" value="Glyas_Bleomycin-R_OHBP_Dase"/>
</dbReference>
<dbReference type="InterPro" id="IPR037523">
    <property type="entry name" value="VOC_core"/>
</dbReference>
<feature type="domain" description="VOC" evidence="1">
    <location>
        <begin position="3"/>
        <end position="122"/>
    </location>
</feature>
<dbReference type="EMBL" id="QGMY01000001">
    <property type="protein sequence ID" value="PWR74708.1"/>
    <property type="molecule type" value="Genomic_DNA"/>
</dbReference>
<evidence type="ECO:0000313" key="2">
    <source>
        <dbReference type="EMBL" id="PWR74708.1"/>
    </source>
</evidence>
<accession>A0A2V2NE61</accession>
<keyword evidence="3" id="KW-1185">Reference proteome</keyword>
<dbReference type="Proteomes" id="UP000245657">
    <property type="component" value="Unassembled WGS sequence"/>
</dbReference>
<protein>
    <submittedName>
        <fullName evidence="2">Glyoxalase</fullName>
    </submittedName>
</protein>